<dbReference type="InterPro" id="IPR040919">
    <property type="entry name" value="Asparaginase_C"/>
</dbReference>
<keyword evidence="4" id="KW-0732">Signal</keyword>
<dbReference type="AlphaFoldDB" id="A0A0A1FAZ5"/>
<name>A0A0A1FAZ5_9BURK</name>
<organism evidence="7 8">
    <name type="scientific">Collimonas arenae</name>
    <dbReference type="NCBI Taxonomy" id="279058"/>
    <lineage>
        <taxon>Bacteria</taxon>
        <taxon>Pseudomonadati</taxon>
        <taxon>Pseudomonadota</taxon>
        <taxon>Betaproteobacteria</taxon>
        <taxon>Burkholderiales</taxon>
        <taxon>Oxalobacteraceae</taxon>
        <taxon>Collimonas</taxon>
    </lineage>
</organism>
<feature type="domain" description="L-asparaginase N-terminal" evidence="5">
    <location>
        <begin position="47"/>
        <end position="236"/>
    </location>
</feature>
<dbReference type="SUPFAM" id="SSF53774">
    <property type="entry name" value="Glutaminase/Asparaginase"/>
    <property type="match status" value="1"/>
</dbReference>
<dbReference type="Proteomes" id="UP000030302">
    <property type="component" value="Chromosome"/>
</dbReference>
<dbReference type="InterPro" id="IPR027473">
    <property type="entry name" value="L-asparaginase_C"/>
</dbReference>
<dbReference type="PANTHER" id="PTHR11707:SF28">
    <property type="entry name" value="60 KDA LYSOPHOSPHOLIPASE"/>
    <property type="match status" value="1"/>
</dbReference>
<reference evidence="8" key="1">
    <citation type="journal article" date="2014" name="Soil Biol. Biochem.">
        <title>Structure and function of bacterial communities in ageing soils: Insights from the Mendocino ecological staircase.</title>
        <authorList>
            <person name="Uroz S."/>
            <person name="Tech J.J."/>
            <person name="Sawaya N.A."/>
            <person name="Frey-Klett P."/>
            <person name="Leveau J.H.J."/>
        </authorList>
    </citation>
    <scope>NUCLEOTIDE SEQUENCE [LARGE SCALE GENOMIC DNA]</scope>
    <source>
        <strain evidence="8">Cal35</strain>
    </source>
</reference>
<sequence>MSTLENQQPDNSITALRRMAKPMRPILALLACCLVSGAALAQGKPVVQFIATGGTIAMKVDPVTKGVVPAISGDDLMKTVPDAAKYATIEVNNFSNMSANYVEPKWWSRLTKAVDDALARQEVSGVVISQGTDTMEETAYWLDLTVKSDKPVVLIGAQRNASESDFDGPRNLLNAIRIATSPDAKGKGVMVAMNNQINAARSVTKTHTGDVETFKSGDFGFLGEVWDDKVVFSRTPLRRQHIDIGSGDMPRVEILPMFGGADGALMRYAVDQGAKGIVVQAVGMGNMNVSMFDAVKYALSKNVPVVISTRVYNGRTIPLYGFPGGGKTTFDAGAVMAGDLSSQKARLLLMLLLHEGKTSKSELQAAFDR</sequence>
<dbReference type="Gene3D" id="3.40.50.40">
    <property type="match status" value="1"/>
</dbReference>
<dbReference type="KEGG" id="care:LT85_1782"/>
<dbReference type="PROSITE" id="PS51732">
    <property type="entry name" value="ASN_GLN_ASE_3"/>
    <property type="match status" value="1"/>
</dbReference>
<evidence type="ECO:0000313" key="7">
    <source>
        <dbReference type="EMBL" id="AIY40940.1"/>
    </source>
</evidence>
<proteinExistence type="inferred from homology"/>
<dbReference type="FunFam" id="3.40.50.1170:FF:000001">
    <property type="entry name" value="L-asparaginase 2"/>
    <property type="match status" value="1"/>
</dbReference>
<evidence type="ECO:0000256" key="4">
    <source>
        <dbReference type="SAM" id="SignalP"/>
    </source>
</evidence>
<feature type="domain" description="Asparaginase/glutaminase C-terminal" evidence="6">
    <location>
        <begin position="251"/>
        <end position="367"/>
    </location>
</feature>
<dbReference type="GO" id="GO:0006528">
    <property type="term" value="P:asparagine metabolic process"/>
    <property type="evidence" value="ECO:0007669"/>
    <property type="project" value="InterPro"/>
</dbReference>
<dbReference type="Pfam" id="PF17763">
    <property type="entry name" value="Asparaginase_C"/>
    <property type="match status" value="1"/>
</dbReference>
<dbReference type="CDD" id="cd08964">
    <property type="entry name" value="L-asparaginase_II"/>
    <property type="match status" value="1"/>
</dbReference>
<dbReference type="PIRSF" id="PIRSF001220">
    <property type="entry name" value="L-ASNase_gatD"/>
    <property type="match status" value="1"/>
</dbReference>
<gene>
    <name evidence="7" type="ORF">LT85_1782</name>
</gene>
<dbReference type="InterPro" id="IPR004550">
    <property type="entry name" value="AsnASE_II"/>
</dbReference>
<protein>
    <submittedName>
        <fullName evidence="7">L-asparaginase</fullName>
        <ecNumber evidence="7">3.5.1.1</ecNumber>
    </submittedName>
</protein>
<dbReference type="Gene3D" id="3.40.50.1170">
    <property type="entry name" value="L-asparaginase, N-terminal domain"/>
    <property type="match status" value="1"/>
</dbReference>
<dbReference type="PIRSF" id="PIRSF500176">
    <property type="entry name" value="L_ASNase"/>
    <property type="match status" value="1"/>
</dbReference>
<evidence type="ECO:0000256" key="1">
    <source>
        <dbReference type="ARBA" id="ARBA00010518"/>
    </source>
</evidence>
<dbReference type="InterPro" id="IPR027474">
    <property type="entry name" value="L-asparaginase_N"/>
</dbReference>
<accession>A0A0A1FAZ5</accession>
<feature type="signal peptide" evidence="4">
    <location>
        <begin position="1"/>
        <end position="41"/>
    </location>
</feature>
<dbReference type="STRING" id="279058.LT85_1782"/>
<dbReference type="EC" id="3.5.1.1" evidence="7"/>
<evidence type="ECO:0000313" key="8">
    <source>
        <dbReference type="Proteomes" id="UP000030302"/>
    </source>
</evidence>
<keyword evidence="8" id="KW-1185">Reference proteome</keyword>
<evidence type="ECO:0000259" key="5">
    <source>
        <dbReference type="Pfam" id="PF00710"/>
    </source>
</evidence>
<dbReference type="GO" id="GO:0004067">
    <property type="term" value="F:asparaginase activity"/>
    <property type="evidence" value="ECO:0007669"/>
    <property type="project" value="UniProtKB-UniRule"/>
</dbReference>
<dbReference type="InterPro" id="IPR036152">
    <property type="entry name" value="Asp/glu_Ase-like_sf"/>
</dbReference>
<evidence type="ECO:0000259" key="6">
    <source>
        <dbReference type="Pfam" id="PF17763"/>
    </source>
</evidence>
<evidence type="ECO:0000256" key="3">
    <source>
        <dbReference type="PIRSR" id="PIRSR001220-1"/>
    </source>
</evidence>
<dbReference type="InterPro" id="IPR037152">
    <property type="entry name" value="L-asparaginase_N_sf"/>
</dbReference>
<comment type="similarity">
    <text evidence="1">Belongs to the asparaginase 1 family.</text>
</comment>
<dbReference type="PANTHER" id="PTHR11707">
    <property type="entry name" value="L-ASPARAGINASE"/>
    <property type="match status" value="1"/>
</dbReference>
<feature type="active site" description="O-isoaspartyl threonine intermediate" evidence="3">
    <location>
        <position position="55"/>
    </location>
</feature>
<dbReference type="Pfam" id="PF00710">
    <property type="entry name" value="Asparaginase"/>
    <property type="match status" value="1"/>
</dbReference>
<feature type="chain" id="PRO_5001974113" evidence="4">
    <location>
        <begin position="42"/>
        <end position="369"/>
    </location>
</feature>
<keyword evidence="2 7" id="KW-0378">Hydrolase</keyword>
<dbReference type="EMBL" id="CP009962">
    <property type="protein sequence ID" value="AIY40940.1"/>
    <property type="molecule type" value="Genomic_DNA"/>
</dbReference>
<dbReference type="HOGENOM" id="CLU_019134_1_2_4"/>
<dbReference type="PRINTS" id="PR00139">
    <property type="entry name" value="ASNGLNASE"/>
</dbReference>
<evidence type="ECO:0000256" key="2">
    <source>
        <dbReference type="ARBA" id="ARBA00022801"/>
    </source>
</evidence>
<dbReference type="SMART" id="SM00870">
    <property type="entry name" value="Asparaginase"/>
    <property type="match status" value="1"/>
</dbReference>
<dbReference type="InterPro" id="IPR006034">
    <property type="entry name" value="Asparaginase/glutaminase-like"/>
</dbReference>